<gene>
    <name evidence="3" type="ORF">GM668_24240</name>
</gene>
<dbReference type="PANTHER" id="PTHR12147:SF26">
    <property type="entry name" value="PEPTIDASE M28 DOMAIN-CONTAINING PROTEIN"/>
    <property type="match status" value="1"/>
</dbReference>
<organism evidence="3 4">
    <name type="scientific">Pseudoduganella ginsengisoli</name>
    <dbReference type="NCBI Taxonomy" id="1462440"/>
    <lineage>
        <taxon>Bacteria</taxon>
        <taxon>Pseudomonadati</taxon>
        <taxon>Pseudomonadota</taxon>
        <taxon>Betaproteobacteria</taxon>
        <taxon>Burkholderiales</taxon>
        <taxon>Oxalobacteraceae</taxon>
        <taxon>Telluria group</taxon>
        <taxon>Pseudoduganella</taxon>
    </lineage>
</organism>
<reference evidence="3 4" key="1">
    <citation type="submission" date="2019-11" db="EMBL/GenBank/DDBJ databases">
        <title>Type strains purchased from KCTC, JCM and DSMZ.</title>
        <authorList>
            <person name="Lu H."/>
        </authorList>
    </citation>
    <scope>NUCLEOTIDE SEQUENCE [LARGE SCALE GENOMIC DNA]</scope>
    <source>
        <strain evidence="3 4">KCTC 42409</strain>
    </source>
</reference>
<dbReference type="Pfam" id="PF04389">
    <property type="entry name" value="Peptidase_M28"/>
    <property type="match status" value="1"/>
</dbReference>
<feature type="transmembrane region" description="Helical" evidence="1">
    <location>
        <begin position="562"/>
        <end position="584"/>
    </location>
</feature>
<feature type="domain" description="Peptidase M28" evidence="2">
    <location>
        <begin position="128"/>
        <end position="316"/>
    </location>
</feature>
<dbReference type="SUPFAM" id="SSF53187">
    <property type="entry name" value="Zn-dependent exopeptidases"/>
    <property type="match status" value="1"/>
</dbReference>
<feature type="transmembrane region" description="Helical" evidence="1">
    <location>
        <begin position="422"/>
        <end position="440"/>
    </location>
</feature>
<evidence type="ECO:0000259" key="2">
    <source>
        <dbReference type="Pfam" id="PF04389"/>
    </source>
</evidence>
<dbReference type="InterPro" id="IPR045175">
    <property type="entry name" value="M28_fam"/>
</dbReference>
<dbReference type="OrthoDB" id="9778250at2"/>
<feature type="transmembrane region" description="Helical" evidence="1">
    <location>
        <begin position="452"/>
        <end position="471"/>
    </location>
</feature>
<comment type="caution">
    <text evidence="3">The sequence shown here is derived from an EMBL/GenBank/DDBJ whole genome shotgun (WGS) entry which is preliminary data.</text>
</comment>
<feature type="transmembrane region" description="Helical" evidence="1">
    <location>
        <begin position="380"/>
        <end position="402"/>
    </location>
</feature>
<feature type="transmembrane region" description="Helical" evidence="1">
    <location>
        <begin position="506"/>
        <end position="528"/>
    </location>
</feature>
<dbReference type="GO" id="GO:0008235">
    <property type="term" value="F:metalloexopeptidase activity"/>
    <property type="evidence" value="ECO:0007669"/>
    <property type="project" value="InterPro"/>
</dbReference>
<feature type="transmembrane region" description="Helical" evidence="1">
    <location>
        <begin position="21"/>
        <end position="46"/>
    </location>
</feature>
<name>A0A6L6Q7D4_9BURK</name>
<keyword evidence="4" id="KW-1185">Reference proteome</keyword>
<dbReference type="AlphaFoldDB" id="A0A6L6Q7D4"/>
<dbReference type="InterPro" id="IPR007484">
    <property type="entry name" value="Peptidase_M28"/>
</dbReference>
<dbReference type="EMBL" id="WNLA01000021">
    <property type="protein sequence ID" value="MTW05191.1"/>
    <property type="molecule type" value="Genomic_DNA"/>
</dbReference>
<evidence type="ECO:0000313" key="3">
    <source>
        <dbReference type="EMBL" id="MTW05191.1"/>
    </source>
</evidence>
<keyword evidence="1" id="KW-1133">Transmembrane helix</keyword>
<feature type="transmembrane region" description="Helical" evidence="1">
    <location>
        <begin position="477"/>
        <end position="494"/>
    </location>
</feature>
<protein>
    <submittedName>
        <fullName evidence="3">M28 family peptidase</fullName>
    </submittedName>
</protein>
<dbReference type="Proteomes" id="UP000484015">
    <property type="component" value="Unassembled WGS sequence"/>
</dbReference>
<accession>A0A6L6Q7D4</accession>
<feature type="transmembrane region" description="Helical" evidence="1">
    <location>
        <begin position="534"/>
        <end position="555"/>
    </location>
</feature>
<feature type="transmembrane region" description="Helical" evidence="1">
    <location>
        <begin position="346"/>
        <end position="368"/>
    </location>
</feature>
<proteinExistence type="predicted"/>
<dbReference type="PANTHER" id="PTHR12147">
    <property type="entry name" value="METALLOPEPTIDASE M28 FAMILY MEMBER"/>
    <property type="match status" value="1"/>
</dbReference>
<keyword evidence="1" id="KW-0812">Transmembrane</keyword>
<sequence>MRDEVHMIQTKEVDCMSKQPTVRGAVGIPLAICIVIALVGLVLLGFTPERLPAPAAANAPASQFSSARAQAALAHIAAKPHPTGTTENAEVRAYLMGELVKLGLQPEVQSGTGRQSSRPWGVVGQVHNVVARLRGTQPGKAILLSAHYDSVPNSPGAADNGASVAAILETVRALKTGPALRNDVIILFTDGEEAGLLGSDVFANSHPWANDVALALNFDFRGSSGPMLMFETSGGNGKMIAALARSSGNPVANSLLYEVYQLMPNDTDMTSYKQRKLRGMNFAAIEQSHSYHMQTDRIEAVNPASLQQLGEILLSLTRHYGTAELTAVEAPNRVYFNLPGLGLVHYPASAAAILAAATMALFMGVTVMAVRAGQARTRRVIGGAFAFLATAVLLALASQLAWMAIGIVNPEVNLLDTPYHSQWYLLGFAALVAAAFTALLPRWERWLSVTEFGLGAMLLWVFLQAVASLAAPGATFLLTWSLLPLFGVLVLLFTQRGLRMKTSVRACLLLLGLSPAVVLAAPVVRMVFNGLGPQLFFITGLVLVLVLGVMTPLLALLNSRALLPWTGLATGIAAIAAGMAFGQFDNAQPQPTNLFYAYNGTSGQAFWISRDEELDKWNAKYFPKDVTPRKVPEIFGGTPRLYWAASAPVLPGLTPPQIEVLDDVTIGSMRSIAMRVRSVRNAPALTVKVEGTPVTGAQVQGKEMTLESGPRWVLEAYGMGGEWLELAVQVKTGKAFQVRLSDEAYGLPAAEAASRSAALVPGMYGTSADTVRAIQVMEFK</sequence>
<dbReference type="Gene3D" id="3.40.630.10">
    <property type="entry name" value="Zn peptidases"/>
    <property type="match status" value="1"/>
</dbReference>
<keyword evidence="1" id="KW-0472">Membrane</keyword>
<dbReference type="GO" id="GO:0006508">
    <property type="term" value="P:proteolysis"/>
    <property type="evidence" value="ECO:0007669"/>
    <property type="project" value="InterPro"/>
</dbReference>
<evidence type="ECO:0000313" key="4">
    <source>
        <dbReference type="Proteomes" id="UP000484015"/>
    </source>
</evidence>
<evidence type="ECO:0000256" key="1">
    <source>
        <dbReference type="SAM" id="Phobius"/>
    </source>
</evidence>